<name>U5ESM0_9DIPT</name>
<sequence length="130" mass="15298">ETIRCICGCSKYTTEEIKDIVMKNIDGFLADKRAVEMLQNYIEKNSTTNEYLRIIELTNILLGKHPIDEYSDEYEDLQDSVAVGFNFSSNPNKRELISEIKNFYSCKIENAKDYEQFREYLCEKVKRRNA</sequence>
<reference evidence="1" key="1">
    <citation type="journal article" date="2014" name="Insect Biochem. Mol. Biol.">
        <title>An insight into the sialome of the frog biting fly, Corethrella appendiculata.</title>
        <authorList>
            <person name="Ribeiro J.M.C."/>
            <person name="Chagas A.C."/>
            <person name="Pham V.M."/>
            <person name="Lounibos L.P."/>
            <person name="Calvo E."/>
        </authorList>
    </citation>
    <scope>NUCLEOTIDE SEQUENCE</scope>
    <source>
        <tissue evidence="1">Salivary glands</tissue>
    </source>
</reference>
<dbReference type="AlphaFoldDB" id="U5ESM0"/>
<dbReference type="EMBL" id="GANO01004759">
    <property type="protein sequence ID" value="JAB55112.1"/>
    <property type="molecule type" value="mRNA"/>
</dbReference>
<evidence type="ECO:0000313" key="1">
    <source>
        <dbReference type="EMBL" id="JAB55112.1"/>
    </source>
</evidence>
<accession>U5ESM0</accession>
<protein>
    <submittedName>
        <fullName evidence="1">Protein aael aael012208 aedes aegypti</fullName>
    </submittedName>
</protein>
<feature type="non-terminal residue" evidence="1">
    <location>
        <position position="130"/>
    </location>
</feature>
<feature type="non-terminal residue" evidence="1">
    <location>
        <position position="1"/>
    </location>
</feature>
<organism evidence="1">
    <name type="scientific">Corethrella appendiculata</name>
    <dbReference type="NCBI Taxonomy" id="1370023"/>
    <lineage>
        <taxon>Eukaryota</taxon>
        <taxon>Metazoa</taxon>
        <taxon>Ecdysozoa</taxon>
        <taxon>Arthropoda</taxon>
        <taxon>Hexapoda</taxon>
        <taxon>Insecta</taxon>
        <taxon>Pterygota</taxon>
        <taxon>Neoptera</taxon>
        <taxon>Endopterygota</taxon>
        <taxon>Diptera</taxon>
        <taxon>Nematocera</taxon>
        <taxon>Culicoidea</taxon>
        <taxon>Chaoboridae</taxon>
        <taxon>Corethrella</taxon>
    </lineage>
</organism>
<proteinExistence type="evidence at transcript level"/>